<evidence type="ECO:0000256" key="2">
    <source>
        <dbReference type="SAM" id="MobiDB-lite"/>
    </source>
</evidence>
<dbReference type="GO" id="GO:0005737">
    <property type="term" value="C:cytoplasm"/>
    <property type="evidence" value="ECO:0007669"/>
    <property type="project" value="TreeGrafter"/>
</dbReference>
<name>A0AAE1DAW7_9GAST</name>
<organism evidence="4 5">
    <name type="scientific">Elysia crispata</name>
    <name type="common">lettuce slug</name>
    <dbReference type="NCBI Taxonomy" id="231223"/>
    <lineage>
        <taxon>Eukaryota</taxon>
        <taxon>Metazoa</taxon>
        <taxon>Spiralia</taxon>
        <taxon>Lophotrochozoa</taxon>
        <taxon>Mollusca</taxon>
        <taxon>Gastropoda</taxon>
        <taxon>Heterobranchia</taxon>
        <taxon>Euthyneura</taxon>
        <taxon>Panpulmonata</taxon>
        <taxon>Sacoglossa</taxon>
        <taxon>Placobranchoidea</taxon>
        <taxon>Plakobranchidae</taxon>
        <taxon>Elysia</taxon>
    </lineage>
</organism>
<dbReference type="Gene3D" id="2.170.150.10">
    <property type="entry name" value="Metal Binding Protein, Guanine Nucleotide Exchange Factor, Chain A"/>
    <property type="match status" value="1"/>
</dbReference>
<feature type="compositionally biased region" description="Acidic residues" evidence="2">
    <location>
        <begin position="10"/>
        <end position="20"/>
    </location>
</feature>
<dbReference type="InterPro" id="IPR034737">
    <property type="entry name" value="TCTP"/>
</dbReference>
<feature type="region of interest" description="Disordered" evidence="2">
    <location>
        <begin position="1"/>
        <end position="22"/>
    </location>
</feature>
<dbReference type="InterPro" id="IPR018103">
    <property type="entry name" value="Translation_control_tumour_CS"/>
</dbReference>
<dbReference type="InterPro" id="IPR011323">
    <property type="entry name" value="Mss4/transl-control_tumour"/>
</dbReference>
<sequence length="132" mass="14877">MIGGNASAEEPQEVGAEESTESGCNVVLDNRLKATGFGTKKEYHAYVKDYLKALLAKKKEKDPDADYSKWQQEASASFKKALQNFGEFEFFTGESADPAGMIPLMEWKVPEGETDEVPYVWFYKEGLKEEKF</sequence>
<dbReference type="AlphaFoldDB" id="A0AAE1DAW7"/>
<dbReference type="PANTHER" id="PTHR11991">
    <property type="entry name" value="TRANSLATIONALLY CONTROLLED TUMOR PROTEIN-RELATED"/>
    <property type="match status" value="1"/>
</dbReference>
<dbReference type="InterPro" id="IPR018105">
    <property type="entry name" value="Translational_control_tumour_p"/>
</dbReference>
<dbReference type="GO" id="GO:0005509">
    <property type="term" value="F:calcium ion binding"/>
    <property type="evidence" value="ECO:0007669"/>
    <property type="project" value="TreeGrafter"/>
</dbReference>
<keyword evidence="5" id="KW-1185">Reference proteome</keyword>
<evidence type="ECO:0000256" key="1">
    <source>
        <dbReference type="PROSITE-ProRule" id="PRU01133"/>
    </source>
</evidence>
<dbReference type="EMBL" id="JAWDGP010004501">
    <property type="protein sequence ID" value="KAK3763786.1"/>
    <property type="molecule type" value="Genomic_DNA"/>
</dbReference>
<evidence type="ECO:0000313" key="4">
    <source>
        <dbReference type="EMBL" id="KAK3763786.1"/>
    </source>
</evidence>
<dbReference type="Proteomes" id="UP001283361">
    <property type="component" value="Unassembled WGS sequence"/>
</dbReference>
<comment type="caution">
    <text evidence="4">The sequence shown here is derived from an EMBL/GenBank/DDBJ whole genome shotgun (WGS) entry which is preliminary data.</text>
</comment>
<comment type="similarity">
    <text evidence="1">Belongs to the TCTP family.</text>
</comment>
<dbReference type="PROSITE" id="PS01002">
    <property type="entry name" value="TCTP_1"/>
    <property type="match status" value="1"/>
</dbReference>
<dbReference type="PROSITE" id="PS51797">
    <property type="entry name" value="TCTP_3"/>
    <property type="match status" value="1"/>
</dbReference>
<evidence type="ECO:0000259" key="3">
    <source>
        <dbReference type="PROSITE" id="PS51797"/>
    </source>
</evidence>
<evidence type="ECO:0000313" key="5">
    <source>
        <dbReference type="Proteomes" id="UP001283361"/>
    </source>
</evidence>
<accession>A0AAE1DAW7</accession>
<protein>
    <recommendedName>
        <fullName evidence="3">TCTP domain-containing protein</fullName>
    </recommendedName>
</protein>
<dbReference type="PANTHER" id="PTHR11991:SF0">
    <property type="entry name" value="TRANSLATIONALLY-CONTROLLED TUMOR PROTEIN"/>
    <property type="match status" value="1"/>
</dbReference>
<feature type="domain" description="TCTP" evidence="3">
    <location>
        <begin position="1"/>
        <end position="132"/>
    </location>
</feature>
<dbReference type="SUPFAM" id="SSF51316">
    <property type="entry name" value="Mss4-like"/>
    <property type="match status" value="1"/>
</dbReference>
<gene>
    <name evidence="4" type="ORF">RRG08_065749</name>
</gene>
<dbReference type="InterPro" id="IPR011057">
    <property type="entry name" value="Mss4-like_sf"/>
</dbReference>
<proteinExistence type="inferred from homology"/>
<dbReference type="Pfam" id="PF00838">
    <property type="entry name" value="TCTP"/>
    <property type="match status" value="1"/>
</dbReference>
<reference evidence="4" key="1">
    <citation type="journal article" date="2023" name="G3 (Bethesda)">
        <title>A reference genome for the long-term kleptoplast-retaining sea slug Elysia crispata morphotype clarki.</title>
        <authorList>
            <person name="Eastman K.E."/>
            <person name="Pendleton A.L."/>
            <person name="Shaikh M.A."/>
            <person name="Suttiyut T."/>
            <person name="Ogas R."/>
            <person name="Tomko P."/>
            <person name="Gavelis G."/>
            <person name="Widhalm J.R."/>
            <person name="Wisecaver J.H."/>
        </authorList>
    </citation>
    <scope>NUCLEOTIDE SEQUENCE</scope>
    <source>
        <strain evidence="4">ECLA1</strain>
    </source>
</reference>